<evidence type="ECO:0000313" key="1">
    <source>
        <dbReference type="EMBL" id="KAL3690967.1"/>
    </source>
</evidence>
<name>A0ABD3HK51_9MARC</name>
<proteinExistence type="predicted"/>
<reference evidence="1 2" key="1">
    <citation type="submission" date="2024-09" db="EMBL/GenBank/DDBJ databases">
        <title>Chromosome-scale assembly of Riccia sorocarpa.</title>
        <authorList>
            <person name="Paukszto L."/>
        </authorList>
    </citation>
    <scope>NUCLEOTIDE SEQUENCE [LARGE SCALE GENOMIC DNA]</scope>
    <source>
        <strain evidence="1">LP-2024</strain>
        <tissue evidence="1">Aerial parts of the thallus</tissue>
    </source>
</reference>
<dbReference type="Proteomes" id="UP001633002">
    <property type="component" value="Unassembled WGS sequence"/>
</dbReference>
<comment type="caution">
    <text evidence="1">The sequence shown here is derived from an EMBL/GenBank/DDBJ whole genome shotgun (WGS) entry which is preliminary data.</text>
</comment>
<organism evidence="1 2">
    <name type="scientific">Riccia sorocarpa</name>
    <dbReference type="NCBI Taxonomy" id="122646"/>
    <lineage>
        <taxon>Eukaryota</taxon>
        <taxon>Viridiplantae</taxon>
        <taxon>Streptophyta</taxon>
        <taxon>Embryophyta</taxon>
        <taxon>Marchantiophyta</taxon>
        <taxon>Marchantiopsida</taxon>
        <taxon>Marchantiidae</taxon>
        <taxon>Marchantiales</taxon>
        <taxon>Ricciaceae</taxon>
        <taxon>Riccia</taxon>
    </lineage>
</organism>
<sequence length="87" mass="9678">MKGRKSEKFAGRLNPFQLVQIEDRRAASKYKAVESEAVRVAQSLTSVFWSVKASTLCITNSSLPVAGRASSFPSFRLREERVDRSGV</sequence>
<gene>
    <name evidence="1" type="ORF">R1sor_004618</name>
</gene>
<protein>
    <submittedName>
        <fullName evidence="1">Uncharacterized protein</fullName>
    </submittedName>
</protein>
<dbReference type="EMBL" id="JBJQOH010000003">
    <property type="protein sequence ID" value="KAL3690967.1"/>
    <property type="molecule type" value="Genomic_DNA"/>
</dbReference>
<dbReference type="AlphaFoldDB" id="A0ABD3HK51"/>
<accession>A0ABD3HK51</accession>
<keyword evidence="2" id="KW-1185">Reference proteome</keyword>
<evidence type="ECO:0000313" key="2">
    <source>
        <dbReference type="Proteomes" id="UP001633002"/>
    </source>
</evidence>